<dbReference type="Proteomes" id="UP000249754">
    <property type="component" value="Unassembled WGS sequence"/>
</dbReference>
<dbReference type="OrthoDB" id="9784036at2"/>
<organism evidence="1 2">
    <name type="scientific">Pedobacter cryoconitis</name>
    <dbReference type="NCBI Taxonomy" id="188932"/>
    <lineage>
        <taxon>Bacteria</taxon>
        <taxon>Pseudomonadati</taxon>
        <taxon>Bacteroidota</taxon>
        <taxon>Sphingobacteriia</taxon>
        <taxon>Sphingobacteriales</taxon>
        <taxon>Sphingobacteriaceae</taxon>
        <taxon>Pedobacter</taxon>
    </lineage>
</organism>
<comment type="caution">
    <text evidence="1">The sequence shown here is derived from an EMBL/GenBank/DDBJ whole genome shotgun (WGS) entry which is preliminary data.</text>
</comment>
<accession>A0A327RSF9</accession>
<gene>
    <name evidence="1" type="ORF">LY11_05226</name>
</gene>
<evidence type="ECO:0000313" key="2">
    <source>
        <dbReference type="Proteomes" id="UP000249754"/>
    </source>
</evidence>
<dbReference type="Pfam" id="PF00756">
    <property type="entry name" value="Esterase"/>
    <property type="match status" value="1"/>
</dbReference>
<proteinExistence type="predicted"/>
<dbReference type="InterPro" id="IPR000801">
    <property type="entry name" value="Esterase-like"/>
</dbReference>
<sequence>MAYVEKELIHYIDATYPTTTYRTFIGHSPGGLTVINTFLHKPNLFNSYISLDGSTIFFYKSLSPDRLKARSDFRCFAHKEELVLLL</sequence>
<evidence type="ECO:0000313" key="1">
    <source>
        <dbReference type="EMBL" id="RAJ19970.1"/>
    </source>
</evidence>
<dbReference type="AlphaFoldDB" id="A0A327RSF9"/>
<dbReference type="SUPFAM" id="SSF53474">
    <property type="entry name" value="alpha/beta-Hydrolases"/>
    <property type="match status" value="1"/>
</dbReference>
<name>A0A327RSF9_9SPHI</name>
<protein>
    <recommendedName>
        <fullName evidence="3">Esterase</fullName>
    </recommendedName>
</protein>
<dbReference type="Gene3D" id="3.40.50.1820">
    <property type="entry name" value="alpha/beta hydrolase"/>
    <property type="match status" value="1"/>
</dbReference>
<dbReference type="RefSeq" id="WP_111636490.1">
    <property type="nucleotide sequence ID" value="NZ_QLLR01000054.1"/>
</dbReference>
<evidence type="ECO:0008006" key="3">
    <source>
        <dbReference type="Google" id="ProtNLM"/>
    </source>
</evidence>
<dbReference type="EMBL" id="QLLR01000054">
    <property type="protein sequence ID" value="RAJ19970.1"/>
    <property type="molecule type" value="Genomic_DNA"/>
</dbReference>
<reference evidence="1 2" key="1">
    <citation type="submission" date="2018-06" db="EMBL/GenBank/DDBJ databases">
        <title>Genomic Encyclopedia of Archaeal and Bacterial Type Strains, Phase II (KMG-II): from individual species to whole genera.</title>
        <authorList>
            <person name="Goeker M."/>
        </authorList>
    </citation>
    <scope>NUCLEOTIDE SEQUENCE [LARGE SCALE GENOMIC DNA]</scope>
    <source>
        <strain evidence="1 2">DSM 14825</strain>
    </source>
</reference>
<dbReference type="InterPro" id="IPR029058">
    <property type="entry name" value="AB_hydrolase_fold"/>
</dbReference>